<reference evidence="1" key="1">
    <citation type="journal article" date="2015" name="Nature">
        <title>Complex archaea that bridge the gap between prokaryotes and eukaryotes.</title>
        <authorList>
            <person name="Spang A."/>
            <person name="Saw J.H."/>
            <person name="Jorgensen S.L."/>
            <person name="Zaremba-Niedzwiedzka K."/>
            <person name="Martijn J."/>
            <person name="Lind A.E."/>
            <person name="van Eijk R."/>
            <person name="Schleper C."/>
            <person name="Guy L."/>
            <person name="Ettema T.J."/>
        </authorList>
    </citation>
    <scope>NUCLEOTIDE SEQUENCE</scope>
</reference>
<name>A0A0F9I0G1_9ZZZZ</name>
<evidence type="ECO:0000313" key="1">
    <source>
        <dbReference type="EMBL" id="KKM21216.1"/>
    </source>
</evidence>
<feature type="non-terminal residue" evidence="1">
    <location>
        <position position="192"/>
    </location>
</feature>
<comment type="caution">
    <text evidence="1">The sequence shown here is derived from an EMBL/GenBank/DDBJ whole genome shotgun (WGS) entry which is preliminary data.</text>
</comment>
<organism evidence="1">
    <name type="scientific">marine sediment metagenome</name>
    <dbReference type="NCBI Taxonomy" id="412755"/>
    <lineage>
        <taxon>unclassified sequences</taxon>
        <taxon>metagenomes</taxon>
        <taxon>ecological metagenomes</taxon>
    </lineage>
</organism>
<proteinExistence type="predicted"/>
<accession>A0A0F9I0G1</accession>
<sequence>MLKWIKALGVAAILAFPMAMPISANDDGGPNHFIAVNTTDQLLNAADETSTSLLAAPFEELTIFVSGTYGASNVVVLQREVGSPGSGSFETVLTLDTSTANLRTIASWTNGPNTDNYRLKMTTFDSGAVVAYMTNYPRTARDWGVSTDAYVVWWDDFQMTTELNQDAPTVINEQMYIGTANTVGGANETAPV</sequence>
<protein>
    <submittedName>
        <fullName evidence="1">Uncharacterized protein</fullName>
    </submittedName>
</protein>
<dbReference type="AlphaFoldDB" id="A0A0F9I0G1"/>
<dbReference type="EMBL" id="LAZR01013597">
    <property type="protein sequence ID" value="KKM21216.1"/>
    <property type="molecule type" value="Genomic_DNA"/>
</dbReference>
<gene>
    <name evidence="1" type="ORF">LCGC14_1637610</name>
</gene>